<evidence type="ECO:0000256" key="5">
    <source>
        <dbReference type="ARBA" id="ARBA00022801"/>
    </source>
</evidence>
<comment type="catalytic activity">
    <reaction evidence="9">
        <text>S-methyl-5'-thioadenosine + phosphate = 5-(methylsulfanyl)-alpha-D-ribose 1-phosphate + adenine</text>
        <dbReference type="Rhea" id="RHEA:11852"/>
        <dbReference type="ChEBI" id="CHEBI:16708"/>
        <dbReference type="ChEBI" id="CHEBI:17509"/>
        <dbReference type="ChEBI" id="CHEBI:43474"/>
        <dbReference type="ChEBI" id="CHEBI:58533"/>
        <dbReference type="EC" id="2.4.2.28"/>
    </reaction>
    <physiologicalReaction direction="left-to-right" evidence="9">
        <dbReference type="Rhea" id="RHEA:11853"/>
    </physiologicalReaction>
</comment>
<keyword evidence="5" id="KW-0378">Hydrolase</keyword>
<keyword evidence="6" id="KW-0862">Zinc</keyword>
<dbReference type="InterPro" id="IPR011324">
    <property type="entry name" value="Cytotoxic_necrot_fac-like_cat"/>
</dbReference>
<evidence type="ECO:0000256" key="1">
    <source>
        <dbReference type="ARBA" id="ARBA00000553"/>
    </source>
</evidence>
<keyword evidence="3" id="KW-0808">Transferase</keyword>
<evidence type="ECO:0000256" key="7">
    <source>
        <dbReference type="ARBA" id="ARBA00047989"/>
    </source>
</evidence>
<evidence type="ECO:0000313" key="12">
    <source>
        <dbReference type="Proteomes" id="UP000199766"/>
    </source>
</evidence>
<dbReference type="AlphaFoldDB" id="A0A1H9EQW6"/>
<gene>
    <name evidence="11" type="ORF">SAMN02982919_00353</name>
</gene>
<dbReference type="Gene3D" id="3.60.140.10">
    <property type="entry name" value="CNF1/YfiH-like putative cysteine hydrolases"/>
    <property type="match status" value="1"/>
</dbReference>
<evidence type="ECO:0000256" key="2">
    <source>
        <dbReference type="ARBA" id="ARBA00007353"/>
    </source>
</evidence>
<dbReference type="CDD" id="cd16833">
    <property type="entry name" value="YfiH"/>
    <property type="match status" value="1"/>
</dbReference>
<keyword evidence="4" id="KW-0479">Metal-binding</keyword>
<reference evidence="11" key="1">
    <citation type="submission" date="2016-10" db="EMBL/GenBank/DDBJ databases">
        <authorList>
            <person name="de Groot N.N."/>
        </authorList>
    </citation>
    <scope>NUCLEOTIDE SEQUENCE [LARGE SCALE GENOMIC DNA]</scope>
    <source>
        <strain evidence="11">ATCC 35958</strain>
    </source>
</reference>
<comment type="catalytic activity">
    <reaction evidence="8">
        <text>adenosine + phosphate = alpha-D-ribose 1-phosphate + adenine</text>
        <dbReference type="Rhea" id="RHEA:27642"/>
        <dbReference type="ChEBI" id="CHEBI:16335"/>
        <dbReference type="ChEBI" id="CHEBI:16708"/>
        <dbReference type="ChEBI" id="CHEBI:43474"/>
        <dbReference type="ChEBI" id="CHEBI:57720"/>
        <dbReference type="EC" id="2.4.2.1"/>
    </reaction>
    <physiologicalReaction direction="left-to-right" evidence="8">
        <dbReference type="Rhea" id="RHEA:27643"/>
    </physiologicalReaction>
</comment>
<comment type="catalytic activity">
    <reaction evidence="1">
        <text>inosine + phosphate = alpha-D-ribose 1-phosphate + hypoxanthine</text>
        <dbReference type="Rhea" id="RHEA:27646"/>
        <dbReference type="ChEBI" id="CHEBI:17368"/>
        <dbReference type="ChEBI" id="CHEBI:17596"/>
        <dbReference type="ChEBI" id="CHEBI:43474"/>
        <dbReference type="ChEBI" id="CHEBI:57720"/>
        <dbReference type="EC" id="2.4.2.1"/>
    </reaction>
    <physiologicalReaction direction="left-to-right" evidence="1">
        <dbReference type="Rhea" id="RHEA:27647"/>
    </physiologicalReaction>
</comment>
<evidence type="ECO:0000256" key="8">
    <source>
        <dbReference type="ARBA" id="ARBA00048968"/>
    </source>
</evidence>
<dbReference type="GO" id="GO:0016787">
    <property type="term" value="F:hydrolase activity"/>
    <property type="evidence" value="ECO:0007669"/>
    <property type="project" value="UniProtKB-KW"/>
</dbReference>
<dbReference type="InterPro" id="IPR003730">
    <property type="entry name" value="Cu_polyphenol_OxRdtase"/>
</dbReference>
<dbReference type="Proteomes" id="UP000199766">
    <property type="component" value="Unassembled WGS sequence"/>
</dbReference>
<name>A0A1H9EQW6_9BURK</name>
<evidence type="ECO:0000256" key="3">
    <source>
        <dbReference type="ARBA" id="ARBA00022679"/>
    </source>
</evidence>
<evidence type="ECO:0000256" key="10">
    <source>
        <dbReference type="RuleBase" id="RU361274"/>
    </source>
</evidence>
<dbReference type="PANTHER" id="PTHR30616:SF2">
    <property type="entry name" value="PURINE NUCLEOSIDE PHOSPHORYLASE LACC1"/>
    <property type="match status" value="1"/>
</dbReference>
<comment type="catalytic activity">
    <reaction evidence="7">
        <text>adenosine + H2O + H(+) = inosine + NH4(+)</text>
        <dbReference type="Rhea" id="RHEA:24408"/>
        <dbReference type="ChEBI" id="CHEBI:15377"/>
        <dbReference type="ChEBI" id="CHEBI:15378"/>
        <dbReference type="ChEBI" id="CHEBI:16335"/>
        <dbReference type="ChEBI" id="CHEBI:17596"/>
        <dbReference type="ChEBI" id="CHEBI:28938"/>
        <dbReference type="EC" id="3.5.4.4"/>
    </reaction>
    <physiologicalReaction direction="left-to-right" evidence="7">
        <dbReference type="Rhea" id="RHEA:24409"/>
    </physiologicalReaction>
</comment>
<evidence type="ECO:0000256" key="4">
    <source>
        <dbReference type="ARBA" id="ARBA00022723"/>
    </source>
</evidence>
<dbReference type="STRING" id="180197.SAMN02982919_00353"/>
<evidence type="ECO:0000256" key="6">
    <source>
        <dbReference type="ARBA" id="ARBA00022833"/>
    </source>
</evidence>
<dbReference type="SUPFAM" id="SSF64438">
    <property type="entry name" value="CNF1/YfiH-like putative cysteine hydrolases"/>
    <property type="match status" value="1"/>
</dbReference>
<dbReference type="Pfam" id="PF02578">
    <property type="entry name" value="Cu-oxidase_4"/>
    <property type="match status" value="1"/>
</dbReference>
<organism evidence="11 12">
    <name type="scientific">Giesbergeria anulus</name>
    <dbReference type="NCBI Taxonomy" id="180197"/>
    <lineage>
        <taxon>Bacteria</taxon>
        <taxon>Pseudomonadati</taxon>
        <taxon>Pseudomonadota</taxon>
        <taxon>Betaproteobacteria</taxon>
        <taxon>Burkholderiales</taxon>
        <taxon>Comamonadaceae</taxon>
        <taxon>Giesbergeria</taxon>
    </lineage>
</organism>
<accession>A0A1H9EQW6</accession>
<dbReference type="NCBIfam" id="TIGR00726">
    <property type="entry name" value="peptidoglycan editing factor PgeF"/>
    <property type="match status" value="1"/>
</dbReference>
<dbReference type="GO" id="GO:0005507">
    <property type="term" value="F:copper ion binding"/>
    <property type="evidence" value="ECO:0007669"/>
    <property type="project" value="TreeGrafter"/>
</dbReference>
<dbReference type="PANTHER" id="PTHR30616">
    <property type="entry name" value="UNCHARACTERIZED PROTEIN YFIH"/>
    <property type="match status" value="1"/>
</dbReference>
<dbReference type="InterPro" id="IPR038371">
    <property type="entry name" value="Cu_polyphenol_OxRdtase_sf"/>
</dbReference>
<keyword evidence="12" id="KW-1185">Reference proteome</keyword>
<evidence type="ECO:0000313" key="11">
    <source>
        <dbReference type="EMBL" id="SEQ27987.1"/>
    </source>
</evidence>
<protein>
    <recommendedName>
        <fullName evidence="10">Purine nucleoside phosphorylase</fullName>
    </recommendedName>
</protein>
<sequence>MENLNSGEVFGYYSVPRLPATLVSMSFSSVNAAWHPDWIRPDWPAPAHIHALCTTRAGGVSVTPYDSFNLGDHVGDAPEAVQANRQRLQAALQADTPEAQLVFLRQVHGIQTAHLDGGSSDGTCADACVATTPGQVCTIMVADCLPVLLTDRQGRAVAAAHAGWRGLVDGVLESVFDAFCAQVLGEVTPAAKAALASSTLAWLGPCIGPAAFEVGPEVRAAFCSRLPAAAVHFQPHSTGVGKYWADLAALARQRLHALGITQIYGNDSSSPWCTVANASRFFSHRRDAIALGSSGRMAACIWRDEAG</sequence>
<proteinExistence type="inferred from homology"/>
<dbReference type="EMBL" id="FOGD01000001">
    <property type="protein sequence ID" value="SEQ27987.1"/>
    <property type="molecule type" value="Genomic_DNA"/>
</dbReference>
<evidence type="ECO:0000256" key="9">
    <source>
        <dbReference type="ARBA" id="ARBA00049893"/>
    </source>
</evidence>
<dbReference type="GO" id="GO:0017061">
    <property type="term" value="F:S-methyl-5-thioadenosine phosphorylase activity"/>
    <property type="evidence" value="ECO:0007669"/>
    <property type="project" value="UniProtKB-EC"/>
</dbReference>
<comment type="similarity">
    <text evidence="2 10">Belongs to the purine nucleoside phosphorylase YfiH/LACC1 family.</text>
</comment>